<dbReference type="Pfam" id="PF13489">
    <property type="entry name" value="Methyltransf_23"/>
    <property type="match status" value="1"/>
</dbReference>
<dbReference type="InterPro" id="IPR029063">
    <property type="entry name" value="SAM-dependent_MTases_sf"/>
</dbReference>
<dbReference type="GO" id="GO:0008168">
    <property type="term" value="F:methyltransferase activity"/>
    <property type="evidence" value="ECO:0007669"/>
    <property type="project" value="UniProtKB-KW"/>
</dbReference>
<dbReference type="SUPFAM" id="SSF53335">
    <property type="entry name" value="S-adenosyl-L-methionine-dependent methyltransferases"/>
    <property type="match status" value="1"/>
</dbReference>
<dbReference type="Proteomes" id="UP000198552">
    <property type="component" value="Unassembled WGS sequence"/>
</dbReference>
<gene>
    <name evidence="1" type="ORF">SAMN05428957_104104</name>
</gene>
<keyword evidence="2" id="KW-1185">Reference proteome</keyword>
<evidence type="ECO:0000313" key="2">
    <source>
        <dbReference type="Proteomes" id="UP000198552"/>
    </source>
</evidence>
<dbReference type="EMBL" id="FNHP01000004">
    <property type="protein sequence ID" value="SDM30445.1"/>
    <property type="molecule type" value="Genomic_DNA"/>
</dbReference>
<dbReference type="STRING" id="1527607.SAMN05428957_104104"/>
<organism evidence="1 2">
    <name type="scientific">Oryzisolibacter propanilivorax</name>
    <dbReference type="NCBI Taxonomy" id="1527607"/>
    <lineage>
        <taxon>Bacteria</taxon>
        <taxon>Pseudomonadati</taxon>
        <taxon>Pseudomonadota</taxon>
        <taxon>Betaproteobacteria</taxon>
        <taxon>Burkholderiales</taxon>
        <taxon>Comamonadaceae</taxon>
        <taxon>Oryzisolibacter</taxon>
    </lineage>
</organism>
<keyword evidence="1" id="KW-0489">Methyltransferase</keyword>
<sequence>MFDFVLCLRPFPAQPSAEFAEGLQRLRAQLGGKARWLWSGADAAGGTESTASCAEPLEQLLRLALDAPEPASTVGEASGWLTAASEAADTRTVLLLAHAHVLLADTCLPWLREALTGAHVDAGVAGQADGEAGATAFSSAGAPACELSLCWTAAHAPADLPPHYATVRGLERYAHALRAAIPAQDVPLPQPALPAGALVGATTVGALARWLQGQALAGAWWPGCFAHDFSSYHQGHDGRRDMLAWVPQEAQRVLDVGGGEGHFLALLRTERGCETHLSEFSPSACARAAQRVDHAWPGDFLRLQVPDLPDGGRGAFDCITFLDSLEHAVEPGQWLNQAHSLLRPQGSIVGSVPHVGHWTVLADLLEGRWDYCPVGIHCNTHLRFFTQRTLTDLLTRHGFELEHLETAVVPCPPEWRSHWLATPGLATQSAQLDAYAFTFRARKVQALAQNAGGPQVRDSAQHREPASS</sequence>
<accession>A0A1G9S6R0</accession>
<dbReference type="OrthoDB" id="9790457at2"/>
<proteinExistence type="predicted"/>
<reference evidence="2" key="1">
    <citation type="submission" date="2016-10" db="EMBL/GenBank/DDBJ databases">
        <authorList>
            <person name="Varghese N."/>
            <person name="Submissions S."/>
        </authorList>
    </citation>
    <scope>NUCLEOTIDE SEQUENCE [LARGE SCALE GENOMIC DNA]</scope>
    <source>
        <strain evidence="2">EPL6</strain>
    </source>
</reference>
<dbReference type="Gene3D" id="3.40.50.150">
    <property type="entry name" value="Vaccinia Virus protein VP39"/>
    <property type="match status" value="1"/>
</dbReference>
<dbReference type="GO" id="GO:0032259">
    <property type="term" value="P:methylation"/>
    <property type="evidence" value="ECO:0007669"/>
    <property type="project" value="UniProtKB-KW"/>
</dbReference>
<name>A0A1G9S6R0_9BURK</name>
<dbReference type="PANTHER" id="PTHR43861">
    <property type="entry name" value="TRANS-ACONITATE 2-METHYLTRANSFERASE-RELATED"/>
    <property type="match status" value="1"/>
</dbReference>
<protein>
    <submittedName>
        <fullName evidence="1">Methyltransferase domain-containing protein</fullName>
    </submittedName>
</protein>
<dbReference type="CDD" id="cd02440">
    <property type="entry name" value="AdoMet_MTases"/>
    <property type="match status" value="1"/>
</dbReference>
<evidence type="ECO:0000313" key="1">
    <source>
        <dbReference type="EMBL" id="SDM30445.1"/>
    </source>
</evidence>
<keyword evidence="1" id="KW-0808">Transferase</keyword>
<dbReference type="AlphaFoldDB" id="A0A1G9S6R0"/>